<name>A7IVG8_PBCVM</name>
<proteinExistence type="predicted"/>
<evidence type="ECO:0000313" key="1">
    <source>
        <dbReference type="EMBL" id="ABT14342.1"/>
    </source>
</evidence>
<accession>A7IVG8</accession>
<gene>
    <name evidence="1" type="primary">m788L</name>
    <name evidence="1" type="ORF">MT325_m788L</name>
</gene>
<protein>
    <submittedName>
        <fullName evidence="1">Uncharacterized protein m788L</fullName>
    </submittedName>
</protein>
<reference evidence="1 2" key="1">
    <citation type="journal article" date="2007" name="Virology">
        <title>Sequence and annotation of the 314-kb MT325 and the 321-kb FR483 viruses that infect Chlorella Pbi.</title>
        <authorList>
            <person name="Fitzgerald L.A."/>
            <person name="Graves M.V."/>
            <person name="Li X."/>
            <person name="Feldblyum T."/>
            <person name="Hartigan J."/>
            <person name="Van Etten J.L."/>
        </authorList>
    </citation>
    <scope>NUCLEOTIDE SEQUENCE [LARGE SCALE GENOMIC DNA]</scope>
    <source>
        <strain evidence="1 2">MT325</strain>
    </source>
</reference>
<organismHost>
    <name type="scientific">Paramecium bursaria</name>
    <dbReference type="NCBI Taxonomy" id="74790"/>
</organismHost>
<evidence type="ECO:0000313" key="2">
    <source>
        <dbReference type="Proteomes" id="UP000246715"/>
    </source>
</evidence>
<organism evidence="1 2">
    <name type="scientific">Paramecium bursaria Chlorella virus MT325</name>
    <name type="common">PBCV-MT325</name>
    <dbReference type="NCBI Taxonomy" id="346932"/>
    <lineage>
        <taxon>Viruses</taxon>
        <taxon>Varidnaviria</taxon>
        <taxon>Bamfordvirae</taxon>
        <taxon>Nucleocytoviricota</taxon>
        <taxon>Megaviricetes</taxon>
        <taxon>Algavirales</taxon>
        <taxon>Phycodnaviridae</taxon>
        <taxon>Chlorovirus</taxon>
        <taxon>Chlorovirus conductrix</taxon>
        <taxon>Paramecium bursaria Chlorella virus A1</taxon>
    </lineage>
</organism>
<dbReference type="Proteomes" id="UP000246715">
    <property type="component" value="Segment"/>
</dbReference>
<dbReference type="EMBL" id="DQ491001">
    <property type="protein sequence ID" value="ABT14342.1"/>
    <property type="molecule type" value="Genomic_DNA"/>
</dbReference>
<sequence>MFRMWRKGSVLNLGKLLWKPSKEYLFAMIVKIFCYVNGFEISRTRKGKAQASDTGTAACLSGPCFPSKKRQ</sequence>